<dbReference type="PANTHER" id="PTHR19328:SF13">
    <property type="entry name" value="HIPL1 PROTEIN"/>
    <property type="match status" value="1"/>
</dbReference>
<dbReference type="EMBL" id="JACHGT010000004">
    <property type="protein sequence ID" value="MBB6034062.1"/>
    <property type="molecule type" value="Genomic_DNA"/>
</dbReference>
<evidence type="ECO:0000256" key="1">
    <source>
        <dbReference type="SAM" id="SignalP"/>
    </source>
</evidence>
<dbReference type="SUPFAM" id="SSF50952">
    <property type="entry name" value="Soluble quinoprotein glucose dehydrogenase"/>
    <property type="match status" value="1"/>
</dbReference>
<name>A0A841FKH4_9ACTN</name>
<feature type="chain" id="PRO_5032333611" evidence="1">
    <location>
        <begin position="27"/>
        <end position="341"/>
    </location>
</feature>
<dbReference type="Pfam" id="PF07995">
    <property type="entry name" value="GSDH"/>
    <property type="match status" value="1"/>
</dbReference>
<dbReference type="AlphaFoldDB" id="A0A841FKH4"/>
<dbReference type="InterPro" id="IPR011041">
    <property type="entry name" value="Quinoprot_gluc/sorb_DH_b-prop"/>
</dbReference>
<dbReference type="RefSeq" id="WP_184786959.1">
    <property type="nucleotide sequence ID" value="NZ_BONT01000044.1"/>
</dbReference>
<evidence type="ECO:0000259" key="2">
    <source>
        <dbReference type="Pfam" id="PF07995"/>
    </source>
</evidence>
<keyword evidence="1" id="KW-0732">Signal</keyword>
<reference evidence="3 4" key="1">
    <citation type="submission" date="2020-08" db="EMBL/GenBank/DDBJ databases">
        <title>Genomic Encyclopedia of Type Strains, Phase IV (KMG-IV): sequencing the most valuable type-strain genomes for metagenomic binning, comparative biology and taxonomic classification.</title>
        <authorList>
            <person name="Goeker M."/>
        </authorList>
    </citation>
    <scope>NUCLEOTIDE SEQUENCE [LARGE SCALE GENOMIC DNA]</scope>
    <source>
        <strain evidence="3 4">YIM 65646</strain>
    </source>
</reference>
<dbReference type="InterPro" id="IPR012938">
    <property type="entry name" value="Glc/Sorbosone_DH"/>
</dbReference>
<dbReference type="PANTHER" id="PTHR19328">
    <property type="entry name" value="HEDGEHOG-INTERACTING PROTEIN"/>
    <property type="match status" value="1"/>
</dbReference>
<evidence type="ECO:0000313" key="3">
    <source>
        <dbReference type="EMBL" id="MBB6034062.1"/>
    </source>
</evidence>
<feature type="domain" description="Glucose/Sorbosone dehydrogenase" evidence="2">
    <location>
        <begin position="47"/>
        <end position="335"/>
    </location>
</feature>
<sequence length="341" mass="35166">MRLSRAIAVTAALAATTFTGVCGAQASNAADANFDFDSPEQVASGLAFPWGLDFLPDGTAIFAERDSALIKTVTPGTSPRTVGQVPTVVPGGEGGLLGLAVSPGYATDGAVYVYFTAAGDNRVARLTLDDLTPQPIVTGIPKASIHNGGRLAFGPDGKLYITTGDAAVRDNAQNPASLGGKILRVEPDGSVPADNPFPGSRVYTLGHRNVQGLDWTAAGELYASELGQNTWDEVNRIVAGSNYGWPIVEGEGGDPGYVDPIVTWTTAEASPSGAAVVGSTMYVAALRGQRLWTVPLGGGAPVDVLNGTYGRVRSVAHGPDGWLWICTSNGSGDVLVRFPPV</sequence>
<keyword evidence="4" id="KW-1185">Reference proteome</keyword>
<organism evidence="3 4">
    <name type="scientific">Phytomonospora endophytica</name>
    <dbReference type="NCBI Taxonomy" id="714109"/>
    <lineage>
        <taxon>Bacteria</taxon>
        <taxon>Bacillati</taxon>
        <taxon>Actinomycetota</taxon>
        <taxon>Actinomycetes</taxon>
        <taxon>Micromonosporales</taxon>
        <taxon>Micromonosporaceae</taxon>
        <taxon>Phytomonospora</taxon>
    </lineage>
</organism>
<dbReference type="Proteomes" id="UP000548476">
    <property type="component" value="Unassembled WGS sequence"/>
</dbReference>
<dbReference type="InterPro" id="IPR011042">
    <property type="entry name" value="6-blade_b-propeller_TolB-like"/>
</dbReference>
<comment type="caution">
    <text evidence="3">The sequence shown here is derived from an EMBL/GenBank/DDBJ whole genome shotgun (WGS) entry which is preliminary data.</text>
</comment>
<feature type="signal peptide" evidence="1">
    <location>
        <begin position="1"/>
        <end position="26"/>
    </location>
</feature>
<accession>A0A841FKH4</accession>
<gene>
    <name evidence="3" type="ORF">HNR73_001912</name>
</gene>
<dbReference type="Gene3D" id="2.120.10.30">
    <property type="entry name" value="TolB, C-terminal domain"/>
    <property type="match status" value="1"/>
</dbReference>
<proteinExistence type="predicted"/>
<protein>
    <submittedName>
        <fullName evidence="3">Glucose/arabinose dehydrogenase</fullName>
    </submittedName>
</protein>
<evidence type="ECO:0000313" key="4">
    <source>
        <dbReference type="Proteomes" id="UP000548476"/>
    </source>
</evidence>